<dbReference type="Gene3D" id="3.40.630.30">
    <property type="match status" value="1"/>
</dbReference>
<gene>
    <name evidence="1" type="ORF">RDB_LOCUS92521</name>
</gene>
<comment type="caution">
    <text evidence="1">The sequence shown here is derived from an EMBL/GenBank/DDBJ whole genome shotgun (WGS) entry which is preliminary data.</text>
</comment>
<evidence type="ECO:0000313" key="1">
    <source>
        <dbReference type="EMBL" id="CAE6463313.1"/>
    </source>
</evidence>
<name>A0A8H3BSZ9_9AGAM</name>
<feature type="non-terminal residue" evidence="1">
    <location>
        <position position="136"/>
    </location>
</feature>
<feature type="non-terminal residue" evidence="1">
    <location>
        <position position="1"/>
    </location>
</feature>
<dbReference type="AlphaFoldDB" id="A0A8H3BSZ9"/>
<dbReference type="Proteomes" id="UP000663888">
    <property type="component" value="Unassembled WGS sequence"/>
</dbReference>
<accession>A0A8H3BSZ9</accession>
<evidence type="ECO:0000313" key="2">
    <source>
        <dbReference type="Proteomes" id="UP000663888"/>
    </source>
</evidence>
<organism evidence="1 2">
    <name type="scientific">Rhizoctonia solani</name>
    <dbReference type="NCBI Taxonomy" id="456999"/>
    <lineage>
        <taxon>Eukaryota</taxon>
        <taxon>Fungi</taxon>
        <taxon>Dikarya</taxon>
        <taxon>Basidiomycota</taxon>
        <taxon>Agaricomycotina</taxon>
        <taxon>Agaricomycetes</taxon>
        <taxon>Cantharellales</taxon>
        <taxon>Ceratobasidiaceae</taxon>
        <taxon>Rhizoctonia</taxon>
    </lineage>
</organism>
<dbReference type="SUPFAM" id="SSF55729">
    <property type="entry name" value="Acyl-CoA N-acyltransferases (Nat)"/>
    <property type="match status" value="1"/>
</dbReference>
<protein>
    <recommendedName>
        <fullName evidence="3">N-acetyltransferase domain-containing protein</fullName>
    </recommendedName>
</protein>
<reference evidence="1" key="1">
    <citation type="submission" date="2021-01" db="EMBL/GenBank/DDBJ databases">
        <authorList>
            <person name="Kaushik A."/>
        </authorList>
    </citation>
    <scope>NUCLEOTIDE SEQUENCE</scope>
    <source>
        <strain evidence="1">AG4-R118</strain>
    </source>
</reference>
<evidence type="ECO:0008006" key="3">
    <source>
        <dbReference type="Google" id="ProtNLM"/>
    </source>
</evidence>
<dbReference type="CDD" id="cd04301">
    <property type="entry name" value="NAT_SF"/>
    <property type="match status" value="1"/>
</dbReference>
<dbReference type="InterPro" id="IPR016181">
    <property type="entry name" value="Acyl_CoA_acyltransferase"/>
</dbReference>
<dbReference type="EMBL" id="CAJMWX010001053">
    <property type="protein sequence ID" value="CAE6463313.1"/>
    <property type="molecule type" value="Genomic_DNA"/>
</dbReference>
<sequence>FNKVQLSAALTGAGRVVGTFAYEDGAECLAGVSIWYEPGNQFLDESRSPSWHISTLGRLIFGSDGQQIHWSSFYGEVDPKIRQWWDEVMLPRYKQLSREGLGGGTKKTLLHLRVIGVHPQFQQRGIGKAMVEHMLA</sequence>
<proteinExistence type="predicted"/>